<feature type="compositionally biased region" description="Acidic residues" evidence="1">
    <location>
        <begin position="606"/>
        <end position="617"/>
    </location>
</feature>
<feature type="domain" description="Toprim" evidence="2">
    <location>
        <begin position="84"/>
        <end position="153"/>
    </location>
</feature>
<dbReference type="EMBL" id="SHKW01000001">
    <property type="protein sequence ID" value="RZU43459.1"/>
    <property type="molecule type" value="Genomic_DNA"/>
</dbReference>
<dbReference type="InterPro" id="IPR034154">
    <property type="entry name" value="TOPRIM_DnaG/twinkle"/>
</dbReference>
<dbReference type="CDD" id="cd01029">
    <property type="entry name" value="TOPRIM_primases"/>
    <property type="match status" value="1"/>
</dbReference>
<feature type="region of interest" description="Disordered" evidence="1">
    <location>
        <begin position="575"/>
        <end position="617"/>
    </location>
</feature>
<evidence type="ECO:0000313" key="3">
    <source>
        <dbReference type="EMBL" id="RZU43459.1"/>
    </source>
</evidence>
<dbReference type="Pfam" id="PF12307">
    <property type="entry name" value="DUF3631"/>
    <property type="match status" value="1"/>
</dbReference>
<evidence type="ECO:0000256" key="1">
    <source>
        <dbReference type="SAM" id="MobiDB-lite"/>
    </source>
</evidence>
<dbReference type="RefSeq" id="WP_130422044.1">
    <property type="nucleotide sequence ID" value="NZ_SHKW01000001.1"/>
</dbReference>
<feature type="compositionally biased region" description="Polar residues" evidence="1">
    <location>
        <begin position="588"/>
        <end position="598"/>
    </location>
</feature>
<dbReference type="InterPro" id="IPR022081">
    <property type="entry name" value="DUF3631"/>
</dbReference>
<dbReference type="InterPro" id="IPR006171">
    <property type="entry name" value="TOPRIM_dom"/>
</dbReference>
<reference evidence="3 4" key="1">
    <citation type="submission" date="2019-02" db="EMBL/GenBank/DDBJ databases">
        <title>Genomic Encyclopedia of Archaeal and Bacterial Type Strains, Phase II (KMG-II): from individual species to whole genera.</title>
        <authorList>
            <person name="Goeker M."/>
        </authorList>
    </citation>
    <scope>NUCLEOTIDE SEQUENCE [LARGE SCALE GENOMIC DNA]</scope>
    <source>
        <strain evidence="3 4">DSM 18101</strain>
    </source>
</reference>
<evidence type="ECO:0000259" key="2">
    <source>
        <dbReference type="SMART" id="SM00493"/>
    </source>
</evidence>
<dbReference type="OrthoDB" id="165259at2"/>
<accession>A0A4Q7Z1T0</accession>
<name>A0A4Q7Z1T0_9BACT</name>
<proteinExistence type="predicted"/>
<organism evidence="3 4">
    <name type="scientific">Edaphobacter modestus</name>
    <dbReference type="NCBI Taxonomy" id="388466"/>
    <lineage>
        <taxon>Bacteria</taxon>
        <taxon>Pseudomonadati</taxon>
        <taxon>Acidobacteriota</taxon>
        <taxon>Terriglobia</taxon>
        <taxon>Terriglobales</taxon>
        <taxon>Acidobacteriaceae</taxon>
        <taxon>Edaphobacter</taxon>
    </lineage>
</organism>
<dbReference type="Pfam" id="PF13155">
    <property type="entry name" value="Toprim_2"/>
    <property type="match status" value="1"/>
</dbReference>
<dbReference type="AlphaFoldDB" id="A0A4Q7Z1T0"/>
<feature type="compositionally biased region" description="Basic and acidic residues" evidence="1">
    <location>
        <begin position="576"/>
        <end position="587"/>
    </location>
</feature>
<dbReference type="SMART" id="SM00493">
    <property type="entry name" value="TOPRIM"/>
    <property type="match status" value="1"/>
</dbReference>
<dbReference type="Proteomes" id="UP000292958">
    <property type="component" value="Unassembled WGS sequence"/>
</dbReference>
<evidence type="ECO:0000313" key="4">
    <source>
        <dbReference type="Proteomes" id="UP000292958"/>
    </source>
</evidence>
<comment type="caution">
    <text evidence="3">The sequence shown here is derived from an EMBL/GenBank/DDBJ whole genome shotgun (WGS) entry which is preliminary data.</text>
</comment>
<sequence>MAETPQQAAERLTRNIGTVVNVYPYRNMDGTPSFYNLRILQADNNKTFRMMSDGGNGFELRRHNSLRRETGWPLYGLSTLSCDGAVWVVEGERDADSLAAFGLPAVTSGGSSTDEAADWTPLAGREVVIWPDNDEAGRSYGERVARKLGTLGTSVSCIDVGSLGLGEKEDCSDWLARHRYACADDVRALIPKPLATAELLNLCRSWVLRYCVVSFAQSNVLAAWIMLTWSVGAFDLVPYLHVTAPEKQCGKSRLLEVLAAVVKTPWFTGRVTAAVLARKVDQDKPTLLLDEMDAAAGSGDEYMEAVRNILNVGYTRNGKTSICVGKGAEIGYRDLSCFGPKAFASIGKIPDTVADRSIVIAMRRKKESEKVDRFRDREVRQQSKPIAEALKRWADRDIDAMRELRPELPEELTDRQQDISEPLIVIADLAGGEWPALIRSSLLEVFGSVASEDGSTGVMLLRDIRDLFETRIGRDKDRISSVDLVESLCSLEGRPWADSNRGKGMTPNNLARKLKDFDIYPKDIRFSNVHLKGYSKDMFEDSWARYCPNHPTLNRDNATTCINIGDLCDIETGTDSSRHGLKSDENPHQSSVVTASRPETSSMSEELSEEAFEVGRI</sequence>
<dbReference type="Gene3D" id="3.40.1360.10">
    <property type="match status" value="1"/>
</dbReference>
<keyword evidence="4" id="KW-1185">Reference proteome</keyword>
<protein>
    <submittedName>
        <fullName evidence="3">Toprim domain-containing protein</fullName>
    </submittedName>
</protein>
<gene>
    <name evidence="3" type="ORF">BDD14_5123</name>
</gene>